<dbReference type="GO" id="GO:0006637">
    <property type="term" value="P:acyl-CoA metabolic process"/>
    <property type="evidence" value="ECO:0007669"/>
    <property type="project" value="TreeGrafter"/>
</dbReference>
<comment type="similarity">
    <text evidence="1">Belongs to the acyl coenzyme A hydrolase family.</text>
</comment>
<dbReference type="GO" id="GO:0047617">
    <property type="term" value="F:fatty acyl-CoA hydrolase activity"/>
    <property type="evidence" value="ECO:0007669"/>
    <property type="project" value="TreeGrafter"/>
</dbReference>
<accession>A0A4W3IJS8</accession>
<dbReference type="InterPro" id="IPR029069">
    <property type="entry name" value="HotDog_dom_sf"/>
</dbReference>
<evidence type="ECO:0000313" key="7">
    <source>
        <dbReference type="Ensembl" id="ENSCMIP00000030564.1"/>
    </source>
</evidence>
<evidence type="ECO:0000256" key="4">
    <source>
        <dbReference type="ARBA" id="ARBA00022801"/>
    </source>
</evidence>
<dbReference type="FunFam" id="3.10.129.10:FF:000012">
    <property type="entry name" value="Acyl-coenzyme A thioesterase 9, mitochondrial"/>
    <property type="match status" value="1"/>
</dbReference>
<feature type="domain" description="HotDog ACOT-type" evidence="6">
    <location>
        <begin position="39"/>
        <end position="151"/>
    </location>
</feature>
<dbReference type="AlphaFoldDB" id="A0A4W3IJS8"/>
<dbReference type="GO" id="GO:0005739">
    <property type="term" value="C:mitochondrion"/>
    <property type="evidence" value="ECO:0007669"/>
    <property type="project" value="TreeGrafter"/>
</dbReference>
<dbReference type="Gene3D" id="3.10.129.10">
    <property type="entry name" value="Hotdog Thioesterase"/>
    <property type="match status" value="1"/>
</dbReference>
<reference evidence="7" key="4">
    <citation type="submission" date="2025-08" db="UniProtKB">
        <authorList>
            <consortium name="Ensembl"/>
        </authorList>
    </citation>
    <scope>IDENTIFICATION</scope>
</reference>
<evidence type="ECO:0000256" key="3">
    <source>
        <dbReference type="ARBA" id="ARBA00022737"/>
    </source>
</evidence>
<evidence type="ECO:0000259" key="6">
    <source>
        <dbReference type="PROSITE" id="PS51770"/>
    </source>
</evidence>
<name>A0A4W3IJS8_CALMI</name>
<dbReference type="PROSITE" id="PS51770">
    <property type="entry name" value="HOTDOG_ACOT"/>
    <property type="match status" value="1"/>
</dbReference>
<reference evidence="8" key="3">
    <citation type="journal article" date="2014" name="Nature">
        <title>Elephant shark genome provides unique insights into gnathostome evolution.</title>
        <authorList>
            <consortium name="International Elephant Shark Genome Sequencing Consortium"/>
            <person name="Venkatesh B."/>
            <person name="Lee A.P."/>
            <person name="Ravi V."/>
            <person name="Maurya A.K."/>
            <person name="Lian M.M."/>
            <person name="Swann J.B."/>
            <person name="Ohta Y."/>
            <person name="Flajnik M.F."/>
            <person name="Sutoh Y."/>
            <person name="Kasahara M."/>
            <person name="Hoon S."/>
            <person name="Gangu V."/>
            <person name="Roy S.W."/>
            <person name="Irimia M."/>
            <person name="Korzh V."/>
            <person name="Kondrychyn I."/>
            <person name="Lim Z.W."/>
            <person name="Tay B.H."/>
            <person name="Tohari S."/>
            <person name="Kong K.W."/>
            <person name="Ho S."/>
            <person name="Lorente-Galdos B."/>
            <person name="Quilez J."/>
            <person name="Marques-Bonet T."/>
            <person name="Raney B.J."/>
            <person name="Ingham P.W."/>
            <person name="Tay A."/>
            <person name="Hillier L.W."/>
            <person name="Minx P."/>
            <person name="Boehm T."/>
            <person name="Wilson R.K."/>
            <person name="Brenner S."/>
            <person name="Warren W.C."/>
        </authorList>
    </citation>
    <scope>NUCLEOTIDE SEQUENCE [LARGE SCALE GENOMIC DNA]</scope>
</reference>
<dbReference type="PANTHER" id="PTHR12655">
    <property type="entry name" value="ACYL-COA THIOESTERASE"/>
    <property type="match status" value="1"/>
</dbReference>
<dbReference type="CDD" id="cd03442">
    <property type="entry name" value="BFIT_BACH"/>
    <property type="match status" value="1"/>
</dbReference>
<dbReference type="SUPFAM" id="SSF54637">
    <property type="entry name" value="Thioesterase/thiol ester dehydrase-isomerase"/>
    <property type="match status" value="1"/>
</dbReference>
<keyword evidence="8" id="KW-1185">Reference proteome</keyword>
<reference evidence="8" key="1">
    <citation type="journal article" date="2006" name="Science">
        <title>Ancient noncoding elements conserved in the human genome.</title>
        <authorList>
            <person name="Venkatesh B."/>
            <person name="Kirkness E.F."/>
            <person name="Loh Y.H."/>
            <person name="Halpern A.L."/>
            <person name="Lee A.P."/>
            <person name="Johnson J."/>
            <person name="Dandona N."/>
            <person name="Viswanathan L.D."/>
            <person name="Tay A."/>
            <person name="Venter J.C."/>
            <person name="Strausberg R.L."/>
            <person name="Brenner S."/>
        </authorList>
    </citation>
    <scope>NUCLEOTIDE SEQUENCE [LARGE SCALE GENOMIC DNA]</scope>
</reference>
<dbReference type="OMA" id="WMENTKL"/>
<sequence length="188" mass="22006">KAPNEEERKIIHELFLHTLDPRTVSFSGRILPQNAKWMEDTRLKSLEMCHPKEHSIHRNIFGGFLMKKAFELSWANACMYIKSRPSEVFVDNILFHRPVEIGSLLYLSSQVCYTERNFIQIRVHSEVVDPLTLERKTTNVFHFTFSSDKEAPKVFPKTYGESMLYLDGKRHYKASIKGICENLYFTSD</sequence>
<dbReference type="STRING" id="7868.ENSCMIP00000030564"/>
<keyword evidence="4" id="KW-0378">Hydrolase</keyword>
<dbReference type="Ensembl" id="ENSCMIT00000031031.1">
    <property type="protein sequence ID" value="ENSCMIP00000030564.1"/>
    <property type="gene ID" value="ENSCMIG00000013143.1"/>
</dbReference>
<reference evidence="8" key="2">
    <citation type="journal article" date="2007" name="PLoS Biol.">
        <title>Survey sequencing and comparative analysis of the elephant shark (Callorhinchus milii) genome.</title>
        <authorList>
            <person name="Venkatesh B."/>
            <person name="Kirkness E.F."/>
            <person name="Loh Y.H."/>
            <person name="Halpern A.L."/>
            <person name="Lee A.P."/>
            <person name="Johnson J."/>
            <person name="Dandona N."/>
            <person name="Viswanathan L.D."/>
            <person name="Tay A."/>
            <person name="Venter J.C."/>
            <person name="Strausberg R.L."/>
            <person name="Brenner S."/>
        </authorList>
    </citation>
    <scope>NUCLEOTIDE SEQUENCE [LARGE SCALE GENOMIC DNA]</scope>
</reference>
<keyword evidence="5" id="KW-0809">Transit peptide</keyword>
<dbReference type="GO" id="GO:0052689">
    <property type="term" value="F:carboxylic ester hydrolase activity"/>
    <property type="evidence" value="ECO:0007669"/>
    <property type="project" value="UniProtKB-KW"/>
</dbReference>
<evidence type="ECO:0000256" key="2">
    <source>
        <dbReference type="ARBA" id="ARBA00022487"/>
    </source>
</evidence>
<keyword evidence="2" id="KW-0719">Serine esterase</keyword>
<protein>
    <recommendedName>
        <fullName evidence="6">HotDog ACOT-type domain-containing protein</fullName>
    </recommendedName>
</protein>
<keyword evidence="3" id="KW-0677">Repeat</keyword>
<dbReference type="InterPro" id="IPR033120">
    <property type="entry name" value="HOTDOG_ACOT"/>
</dbReference>
<evidence type="ECO:0000313" key="8">
    <source>
        <dbReference type="Proteomes" id="UP000314986"/>
    </source>
</evidence>
<proteinExistence type="inferred from homology"/>
<reference evidence="7" key="5">
    <citation type="submission" date="2025-09" db="UniProtKB">
        <authorList>
            <consortium name="Ensembl"/>
        </authorList>
    </citation>
    <scope>IDENTIFICATION</scope>
</reference>
<dbReference type="PANTHER" id="PTHR12655:SF0">
    <property type="entry name" value="ACYL-COENZYME A THIOESTERASE 9, MITOCHONDRIAL"/>
    <property type="match status" value="1"/>
</dbReference>
<dbReference type="InParanoid" id="A0A4W3IJS8"/>
<dbReference type="GeneTree" id="ENSGT00390000005330"/>
<organism evidence="7 8">
    <name type="scientific">Callorhinchus milii</name>
    <name type="common">Ghost shark</name>
    <dbReference type="NCBI Taxonomy" id="7868"/>
    <lineage>
        <taxon>Eukaryota</taxon>
        <taxon>Metazoa</taxon>
        <taxon>Chordata</taxon>
        <taxon>Craniata</taxon>
        <taxon>Vertebrata</taxon>
        <taxon>Chondrichthyes</taxon>
        <taxon>Holocephali</taxon>
        <taxon>Chimaeriformes</taxon>
        <taxon>Callorhinchidae</taxon>
        <taxon>Callorhinchus</taxon>
    </lineage>
</organism>
<evidence type="ECO:0000256" key="5">
    <source>
        <dbReference type="ARBA" id="ARBA00022946"/>
    </source>
</evidence>
<evidence type="ECO:0000256" key="1">
    <source>
        <dbReference type="ARBA" id="ARBA00010458"/>
    </source>
</evidence>
<dbReference type="Proteomes" id="UP000314986">
    <property type="component" value="Unassembled WGS sequence"/>
</dbReference>